<feature type="domain" description="Xylanolytic transcriptional activator regulatory" evidence="6">
    <location>
        <begin position="27"/>
        <end position="101"/>
    </location>
</feature>
<dbReference type="PANTHER" id="PTHR47338:SF4">
    <property type="entry name" value="ZN(II)2CYS6 TRANSCRIPTION FACTOR (EUROFUNG)"/>
    <property type="match status" value="1"/>
</dbReference>
<keyword evidence="2" id="KW-0479">Metal-binding</keyword>
<sequence>MAQRSAALRRSTFIPRSSRVIGNTTKILAIINFTAGRTSSEWLKIGLAVRICQDLQLINEPSPMLHIIEQKKRRRIFWSIYLLYKLMFCGRARPPAIADEDCHA</sequence>
<evidence type="ECO:0000259" key="6">
    <source>
        <dbReference type="Pfam" id="PF04082"/>
    </source>
</evidence>
<protein>
    <recommendedName>
        <fullName evidence="6">Xylanolytic transcriptional activator regulatory domain-containing protein</fullName>
    </recommendedName>
</protein>
<dbReference type="GO" id="GO:0003677">
    <property type="term" value="F:DNA binding"/>
    <property type="evidence" value="ECO:0007669"/>
    <property type="project" value="InterPro"/>
</dbReference>
<dbReference type="PANTHER" id="PTHR47338">
    <property type="entry name" value="ZN(II)2CYS6 TRANSCRIPTION FACTOR (EUROFUNG)-RELATED"/>
    <property type="match status" value="1"/>
</dbReference>
<evidence type="ECO:0000313" key="8">
    <source>
        <dbReference type="Proteomes" id="UP000694050"/>
    </source>
</evidence>
<keyword evidence="5" id="KW-0539">Nucleus</keyword>
<dbReference type="AlphaFoldDB" id="A0A8J5NVN8"/>
<evidence type="ECO:0000256" key="5">
    <source>
        <dbReference type="ARBA" id="ARBA00023242"/>
    </source>
</evidence>
<dbReference type="InterPro" id="IPR050815">
    <property type="entry name" value="TF_fung"/>
</dbReference>
<comment type="subcellular location">
    <subcellularLocation>
        <location evidence="1">Nucleus</location>
    </subcellularLocation>
</comment>
<evidence type="ECO:0000313" key="7">
    <source>
        <dbReference type="EMBL" id="KAG7407162.1"/>
    </source>
</evidence>
<accession>A0A8J5NVN8</accession>
<organism evidence="7 8">
    <name type="scientific">Fusarium oxysporum f. sp. rapae</name>
    <dbReference type="NCBI Taxonomy" id="485398"/>
    <lineage>
        <taxon>Eukaryota</taxon>
        <taxon>Fungi</taxon>
        <taxon>Dikarya</taxon>
        <taxon>Ascomycota</taxon>
        <taxon>Pezizomycotina</taxon>
        <taxon>Sordariomycetes</taxon>
        <taxon>Hypocreomycetidae</taxon>
        <taxon>Hypocreales</taxon>
        <taxon>Nectriaceae</taxon>
        <taxon>Fusarium</taxon>
        <taxon>Fusarium oxysporum species complex</taxon>
    </lineage>
</organism>
<evidence type="ECO:0000256" key="2">
    <source>
        <dbReference type="ARBA" id="ARBA00022723"/>
    </source>
</evidence>
<dbReference type="InterPro" id="IPR007219">
    <property type="entry name" value="XnlR_reg_dom"/>
</dbReference>
<keyword evidence="3" id="KW-0805">Transcription regulation</keyword>
<reference evidence="7" key="1">
    <citation type="submission" date="2021-04" db="EMBL/GenBank/DDBJ databases">
        <title>First draft genome resource for Brassicaceae pathogens Fusarium oxysporum f. sp. raphani and Fusarium oxysporum f. sp. rapae.</title>
        <authorList>
            <person name="Asai S."/>
        </authorList>
    </citation>
    <scope>NUCLEOTIDE SEQUENCE</scope>
    <source>
        <strain evidence="7">Tf1208</strain>
    </source>
</reference>
<name>A0A8J5NVN8_FUSOX</name>
<dbReference type="Pfam" id="PF04082">
    <property type="entry name" value="Fungal_trans"/>
    <property type="match status" value="1"/>
</dbReference>
<keyword evidence="4" id="KW-0804">Transcription</keyword>
<evidence type="ECO:0000256" key="1">
    <source>
        <dbReference type="ARBA" id="ARBA00004123"/>
    </source>
</evidence>
<dbReference type="CDD" id="cd12148">
    <property type="entry name" value="fungal_TF_MHR"/>
    <property type="match status" value="1"/>
</dbReference>
<dbReference type="GO" id="GO:0000981">
    <property type="term" value="F:DNA-binding transcription factor activity, RNA polymerase II-specific"/>
    <property type="evidence" value="ECO:0007669"/>
    <property type="project" value="InterPro"/>
</dbReference>
<dbReference type="GO" id="GO:0005634">
    <property type="term" value="C:nucleus"/>
    <property type="evidence" value="ECO:0007669"/>
    <property type="project" value="UniProtKB-SubCell"/>
</dbReference>
<proteinExistence type="predicted"/>
<dbReference type="EMBL" id="JAELUQ010000010">
    <property type="protein sequence ID" value="KAG7407162.1"/>
    <property type="molecule type" value="Genomic_DNA"/>
</dbReference>
<gene>
    <name evidence="7" type="ORF">Forpe1208_v012688</name>
</gene>
<evidence type="ECO:0000256" key="4">
    <source>
        <dbReference type="ARBA" id="ARBA00023163"/>
    </source>
</evidence>
<dbReference type="GO" id="GO:0008270">
    <property type="term" value="F:zinc ion binding"/>
    <property type="evidence" value="ECO:0007669"/>
    <property type="project" value="InterPro"/>
</dbReference>
<dbReference type="Proteomes" id="UP000694050">
    <property type="component" value="Unassembled WGS sequence"/>
</dbReference>
<comment type="caution">
    <text evidence="7">The sequence shown here is derived from an EMBL/GenBank/DDBJ whole genome shotgun (WGS) entry which is preliminary data.</text>
</comment>
<dbReference type="GO" id="GO:0006351">
    <property type="term" value="P:DNA-templated transcription"/>
    <property type="evidence" value="ECO:0007669"/>
    <property type="project" value="InterPro"/>
</dbReference>
<evidence type="ECO:0000256" key="3">
    <source>
        <dbReference type="ARBA" id="ARBA00023015"/>
    </source>
</evidence>